<dbReference type="Proteomes" id="UP000007484">
    <property type="component" value="Chromosome"/>
</dbReference>
<accession>F0QQB4</accession>
<dbReference type="EMBL" id="CP002525">
    <property type="protein sequence ID" value="ADX97684.1"/>
    <property type="molecule type" value="Genomic_DNA"/>
</dbReference>
<organism evidence="1 2">
    <name type="scientific">Mycoplasma suis (strain Illinois)</name>
    <dbReference type="NCBI Taxonomy" id="768700"/>
    <lineage>
        <taxon>Bacteria</taxon>
        <taxon>Bacillati</taxon>
        <taxon>Mycoplasmatota</taxon>
        <taxon>Mollicutes</taxon>
        <taxon>Mycoplasmataceae</taxon>
        <taxon>Mycoplasma</taxon>
    </lineage>
</organism>
<name>F0QQB4_MYCSL</name>
<dbReference type="HOGENOM" id="CLU_2274263_0_0_14"/>
<keyword evidence="2" id="KW-1185">Reference proteome</keyword>
<dbReference type="KEGG" id="mss:MSU_0140"/>
<dbReference type="STRING" id="768700.MSU_0140"/>
<evidence type="ECO:0000313" key="1">
    <source>
        <dbReference type="EMBL" id="ADX97684.1"/>
    </source>
</evidence>
<protein>
    <submittedName>
        <fullName evidence="1">Uncharacterized protein</fullName>
    </submittedName>
</protein>
<reference evidence="1 2" key="1">
    <citation type="journal article" date="2011" name="J. Bacteriol.">
        <title>Complete genome sequences of two hemotropic Mycoplasmas, Mycoplasma haemofelis strain Ohio2 and Mycoplasma suis strain Illinois.</title>
        <authorList>
            <person name="Messick J.B."/>
            <person name="Santos A.P."/>
            <person name="Guimaraes A.M."/>
        </authorList>
    </citation>
    <scope>NUCLEOTIDE SEQUENCE [LARGE SCALE GENOMIC DNA]</scope>
    <source>
        <strain evidence="1 2">Illinois</strain>
    </source>
</reference>
<dbReference type="RefSeq" id="WP_013608835.1">
    <property type="nucleotide sequence ID" value="NC_015155.1"/>
</dbReference>
<dbReference type="AlphaFoldDB" id="F0QQB4"/>
<gene>
    <name evidence="1" type="ordered locus">MSU_0140</name>
</gene>
<proteinExistence type="predicted"/>
<evidence type="ECO:0000313" key="2">
    <source>
        <dbReference type="Proteomes" id="UP000007484"/>
    </source>
</evidence>
<sequence>MSDKKVNCDFLDIEKKEVKKNLEQECKKFIDTFWKDESGKKPALWIRADKGKIKEALKNYSWNFENNLETDEPKNWEDSKNNLTCNKKLENQKVIVMCHHKT</sequence>